<dbReference type="PANTHER" id="PTHR10806:SF6">
    <property type="entry name" value="SIGNAL PEPTIDASE COMPLEX CATALYTIC SUBUNIT SEC11"/>
    <property type="match status" value="1"/>
</dbReference>
<keyword evidence="8" id="KW-1185">Reference proteome</keyword>
<dbReference type="InterPro" id="IPR036286">
    <property type="entry name" value="LexA/Signal_pep-like_sf"/>
</dbReference>
<keyword evidence="7" id="KW-0378">Hydrolase</keyword>
<evidence type="ECO:0000256" key="5">
    <source>
        <dbReference type="NCBIfam" id="TIGR02228"/>
    </source>
</evidence>
<dbReference type="NCBIfam" id="NF046067">
    <property type="entry name" value="SigPepSipWBacil"/>
    <property type="match status" value="1"/>
</dbReference>
<feature type="transmembrane region" description="Helical" evidence="6">
    <location>
        <begin position="152"/>
        <end position="172"/>
    </location>
</feature>
<dbReference type="GO" id="GO:0006465">
    <property type="term" value="P:signal peptide processing"/>
    <property type="evidence" value="ECO:0007669"/>
    <property type="project" value="UniProtKB-UniRule"/>
</dbReference>
<dbReference type="EC" id="3.4.21.89" evidence="5"/>
<keyword evidence="4 6" id="KW-0472">Membrane</keyword>
<evidence type="ECO:0000256" key="4">
    <source>
        <dbReference type="ARBA" id="ARBA00023136"/>
    </source>
</evidence>
<reference evidence="7" key="1">
    <citation type="submission" date="2022-09" db="EMBL/GenBank/DDBJ databases">
        <title>Complete Genomes of Fervidibacillus albus and Fervidibacillus halotolerans isolated from tidal flat sediments.</title>
        <authorList>
            <person name="Kwon K.K."/>
            <person name="Yang S.-H."/>
            <person name="Park M.J."/>
            <person name="Oh H.-M."/>
        </authorList>
    </citation>
    <scope>NUCLEOTIDE SEQUENCE</scope>
    <source>
        <strain evidence="7">MEBiC13591</strain>
    </source>
</reference>
<accession>A0A9E8RW76</accession>
<evidence type="ECO:0000256" key="3">
    <source>
        <dbReference type="ARBA" id="ARBA00022989"/>
    </source>
</evidence>
<proteinExistence type="predicted"/>
<evidence type="ECO:0000256" key="1">
    <source>
        <dbReference type="ARBA" id="ARBA00004370"/>
    </source>
</evidence>
<dbReference type="GO" id="GO:0004252">
    <property type="term" value="F:serine-type endopeptidase activity"/>
    <property type="evidence" value="ECO:0007669"/>
    <property type="project" value="UniProtKB-UniRule"/>
</dbReference>
<comment type="subcellular location">
    <subcellularLocation>
        <location evidence="1">Membrane</location>
    </subcellularLocation>
</comment>
<dbReference type="InterPro" id="IPR001733">
    <property type="entry name" value="Peptidase_S26B"/>
</dbReference>
<dbReference type="RefSeq" id="WP_275417786.1">
    <property type="nucleotide sequence ID" value="NZ_CP106878.1"/>
</dbReference>
<dbReference type="SUPFAM" id="SSF51306">
    <property type="entry name" value="LexA/Signal peptidase"/>
    <property type="match status" value="1"/>
</dbReference>
<evidence type="ECO:0000313" key="7">
    <source>
        <dbReference type="EMBL" id="WAA10004.1"/>
    </source>
</evidence>
<dbReference type="KEGG" id="faf:OE104_01115"/>
<dbReference type="AlphaFoldDB" id="A0A9E8RW76"/>
<keyword evidence="2 6" id="KW-0812">Transmembrane</keyword>
<dbReference type="GO" id="GO:0009003">
    <property type="term" value="F:signal peptidase activity"/>
    <property type="evidence" value="ECO:0007669"/>
    <property type="project" value="UniProtKB-EC"/>
</dbReference>
<dbReference type="Proteomes" id="UP001164718">
    <property type="component" value="Chromosome"/>
</dbReference>
<dbReference type="EMBL" id="CP106878">
    <property type="protein sequence ID" value="WAA10004.1"/>
    <property type="molecule type" value="Genomic_DNA"/>
</dbReference>
<evidence type="ECO:0000256" key="6">
    <source>
        <dbReference type="SAM" id="Phobius"/>
    </source>
</evidence>
<dbReference type="PANTHER" id="PTHR10806">
    <property type="entry name" value="SIGNAL PEPTIDASE COMPLEX CATALYTIC SUBUNIT SEC11"/>
    <property type="match status" value="1"/>
</dbReference>
<sequence>MKWKTIRKGFSSLLTVLLFGIFFLMLYFVISTKLSGGEPNFFGYQLKTVLSGSMEPGIKTGSIIVVKPVEQADQFKENDIITFINENNLLITHRIIEVINNGDQVLYRTKGDNNDEEDLNPILSENVVAEYTGITIPYVGYIAEFAQSKNGILYLVILPGVLLIIYSIFIFWKTLSVIEKKQRDSQLNMNHSNPPSRE</sequence>
<gene>
    <name evidence="7" type="ORF">OE104_01115</name>
</gene>
<feature type="transmembrane region" description="Helical" evidence="6">
    <location>
        <begin position="12"/>
        <end position="30"/>
    </location>
</feature>
<organism evidence="7 8">
    <name type="scientific">Fervidibacillus albus</name>
    <dbReference type="NCBI Taxonomy" id="2980026"/>
    <lineage>
        <taxon>Bacteria</taxon>
        <taxon>Bacillati</taxon>
        <taxon>Bacillota</taxon>
        <taxon>Bacilli</taxon>
        <taxon>Bacillales</taxon>
        <taxon>Bacillaceae</taxon>
        <taxon>Fervidibacillus</taxon>
    </lineage>
</organism>
<name>A0A9E8RW76_9BACI</name>
<dbReference type="CDD" id="cd06462">
    <property type="entry name" value="Peptidase_S24_S26"/>
    <property type="match status" value="1"/>
</dbReference>
<dbReference type="NCBIfam" id="TIGR02228">
    <property type="entry name" value="sigpep_I_arch"/>
    <property type="match status" value="1"/>
</dbReference>
<dbReference type="GO" id="GO:0016020">
    <property type="term" value="C:membrane"/>
    <property type="evidence" value="ECO:0007669"/>
    <property type="project" value="UniProtKB-SubCell"/>
</dbReference>
<keyword evidence="3 6" id="KW-1133">Transmembrane helix</keyword>
<evidence type="ECO:0000313" key="8">
    <source>
        <dbReference type="Proteomes" id="UP001164718"/>
    </source>
</evidence>
<protein>
    <recommendedName>
        <fullName evidence="5">Signal peptidase I</fullName>
        <ecNumber evidence="5">3.4.21.89</ecNumber>
    </recommendedName>
</protein>
<evidence type="ECO:0000256" key="2">
    <source>
        <dbReference type="ARBA" id="ARBA00022692"/>
    </source>
</evidence>
<dbReference type="PRINTS" id="PR00728">
    <property type="entry name" value="SIGNALPTASE"/>
</dbReference>